<organism evidence="17 18">
    <name type="scientific">Parambassis ranga</name>
    <name type="common">Indian glassy fish</name>
    <dbReference type="NCBI Taxonomy" id="210632"/>
    <lineage>
        <taxon>Eukaryota</taxon>
        <taxon>Metazoa</taxon>
        <taxon>Chordata</taxon>
        <taxon>Craniata</taxon>
        <taxon>Vertebrata</taxon>
        <taxon>Euteleostomi</taxon>
        <taxon>Actinopterygii</taxon>
        <taxon>Neopterygii</taxon>
        <taxon>Teleostei</taxon>
        <taxon>Neoteleostei</taxon>
        <taxon>Acanthomorphata</taxon>
        <taxon>Ovalentaria</taxon>
        <taxon>Ambassidae</taxon>
        <taxon>Parambassis</taxon>
    </lineage>
</organism>
<evidence type="ECO:0000259" key="16">
    <source>
        <dbReference type="Pfam" id="PF07885"/>
    </source>
</evidence>
<feature type="transmembrane region" description="Helical" evidence="15">
    <location>
        <begin position="80"/>
        <end position="99"/>
    </location>
</feature>
<evidence type="ECO:0000256" key="6">
    <source>
        <dbReference type="ARBA" id="ARBA00022826"/>
    </source>
</evidence>
<dbReference type="InParanoid" id="A0A6P7IPI9"/>
<evidence type="ECO:0000256" key="15">
    <source>
        <dbReference type="SAM" id="Phobius"/>
    </source>
</evidence>
<dbReference type="GO" id="GO:0022841">
    <property type="term" value="F:potassium ion leak channel activity"/>
    <property type="evidence" value="ECO:0007669"/>
    <property type="project" value="TreeGrafter"/>
</dbReference>
<comment type="subcellular location">
    <subcellularLocation>
        <location evidence="1">Membrane</location>
        <topology evidence="1">Multi-pass membrane protein</topology>
    </subcellularLocation>
</comment>
<dbReference type="Pfam" id="PF07885">
    <property type="entry name" value="Ion_trans_2"/>
    <property type="match status" value="2"/>
</dbReference>
<dbReference type="PANTHER" id="PTHR11003">
    <property type="entry name" value="POTASSIUM CHANNEL, SUBFAMILY K"/>
    <property type="match status" value="1"/>
</dbReference>
<reference evidence="18" key="1">
    <citation type="submission" date="2025-08" db="UniProtKB">
        <authorList>
            <consortium name="RefSeq"/>
        </authorList>
    </citation>
    <scope>IDENTIFICATION</scope>
</reference>
<dbReference type="OrthoDB" id="297496at2759"/>
<keyword evidence="3 12" id="KW-0813">Transport</keyword>
<dbReference type="InterPro" id="IPR003280">
    <property type="entry name" value="2pore_dom_K_chnl"/>
</dbReference>
<evidence type="ECO:0000256" key="4">
    <source>
        <dbReference type="ARBA" id="ARBA00022538"/>
    </source>
</evidence>
<evidence type="ECO:0000256" key="12">
    <source>
        <dbReference type="RuleBase" id="RU003857"/>
    </source>
</evidence>
<dbReference type="InterPro" id="IPR003092">
    <property type="entry name" value="2pore_dom_K_chnl_TASK"/>
</dbReference>
<feature type="coiled-coil region" evidence="13">
    <location>
        <begin position="31"/>
        <end position="58"/>
    </location>
</feature>
<dbReference type="PRINTS" id="PR01095">
    <property type="entry name" value="TASKCHANNEL"/>
</dbReference>
<feature type="region of interest" description="Disordered" evidence="14">
    <location>
        <begin position="260"/>
        <end position="301"/>
    </location>
</feature>
<dbReference type="RefSeq" id="XP_028262529.1">
    <property type="nucleotide sequence ID" value="XM_028406728.1"/>
</dbReference>
<keyword evidence="13" id="KW-0175">Coiled coil</keyword>
<dbReference type="GO" id="GO:0015271">
    <property type="term" value="F:outward rectifier potassium channel activity"/>
    <property type="evidence" value="ECO:0007669"/>
    <property type="project" value="TreeGrafter"/>
</dbReference>
<dbReference type="Proteomes" id="UP000515145">
    <property type="component" value="Chromosome 5"/>
</dbReference>
<feature type="transmembrane region" description="Helical" evidence="15">
    <location>
        <begin position="220"/>
        <end position="247"/>
    </location>
</feature>
<keyword evidence="4" id="KW-0633">Potassium transport</keyword>
<evidence type="ECO:0000256" key="11">
    <source>
        <dbReference type="ARBA" id="ARBA00023303"/>
    </source>
</evidence>
<feature type="transmembrane region" description="Helical" evidence="15">
    <location>
        <begin position="184"/>
        <end position="208"/>
    </location>
</feature>
<evidence type="ECO:0000256" key="10">
    <source>
        <dbReference type="ARBA" id="ARBA00023136"/>
    </source>
</evidence>
<dbReference type="GO" id="GO:0030322">
    <property type="term" value="P:stabilization of membrane potential"/>
    <property type="evidence" value="ECO:0007669"/>
    <property type="project" value="TreeGrafter"/>
</dbReference>
<evidence type="ECO:0000256" key="3">
    <source>
        <dbReference type="ARBA" id="ARBA00022448"/>
    </source>
</evidence>
<keyword evidence="8 15" id="KW-1133">Transmembrane helix</keyword>
<keyword evidence="10 15" id="KW-0472">Membrane</keyword>
<feature type="domain" description="Potassium channel" evidence="16">
    <location>
        <begin position="76"/>
        <end position="132"/>
    </location>
</feature>
<dbReference type="SUPFAM" id="SSF81324">
    <property type="entry name" value="Voltage-gated potassium channels"/>
    <property type="match status" value="2"/>
</dbReference>
<evidence type="ECO:0000313" key="17">
    <source>
        <dbReference type="Proteomes" id="UP000515145"/>
    </source>
</evidence>
<feature type="transmembrane region" description="Helical" evidence="15">
    <location>
        <begin position="6"/>
        <end position="29"/>
    </location>
</feature>
<keyword evidence="9 12" id="KW-0406">Ion transport</keyword>
<feature type="transmembrane region" description="Helical" evidence="15">
    <location>
        <begin position="105"/>
        <end position="125"/>
    </location>
</feature>
<sequence>MKTQNIRTLCLILSIVFYLLIGAAVFDALESESESSRKKALEQKLNELKKKYGFIQDDFREIEKVVLQSEPHRAGRQWKFAGSFYFAITVITTIGYGHSAPRTDAGKAFCMFYALLGIPLTLVMFQSLGERINALVRCLLHRAKQSLGLKQTDVSMGNMVLVGLLSCISTLCIGAAAFSHFEDWTFFNSCYFCFITLTTIGFGDFVALQTEDALQNRPPYVAFSFMYILVGLTVIGAFLNLVVLRFLTVSSDKPVLRTVAAGEEQGLQPKDAQKDREASDSGAETAKARYKGGEDGHSSRCNLTLPMEGGTSCMSLLPSPAEERRLPTPEHSSLPDPSRLKTLFCFMCCGLEIYRRTSQSHHDQTVGYSNPVFYNSISYRVDQVSCSSCAVSSQASPNSVAHCLGKSNSHARRWSL</sequence>
<keyword evidence="6" id="KW-0631">Potassium channel</keyword>
<dbReference type="Gene3D" id="1.10.287.70">
    <property type="match status" value="1"/>
</dbReference>
<keyword evidence="7" id="KW-0630">Potassium</keyword>
<proteinExistence type="inferred from homology"/>
<gene>
    <name evidence="18" type="primary">LOC114436456</name>
</gene>
<comment type="similarity">
    <text evidence="2 12">Belongs to the two pore domain potassium channel (TC 1.A.1.8) family.</text>
</comment>
<evidence type="ECO:0000256" key="9">
    <source>
        <dbReference type="ARBA" id="ARBA00023065"/>
    </source>
</evidence>
<dbReference type="FunFam" id="1.10.287.70:FF:000057">
    <property type="entry name" value="Potassium channel subfamily K member"/>
    <property type="match status" value="1"/>
</dbReference>
<feature type="transmembrane region" description="Helical" evidence="15">
    <location>
        <begin position="159"/>
        <end position="178"/>
    </location>
</feature>
<name>A0A6P7IPI9_9TELE</name>
<keyword evidence="17" id="KW-1185">Reference proteome</keyword>
<evidence type="ECO:0000256" key="8">
    <source>
        <dbReference type="ARBA" id="ARBA00022989"/>
    </source>
</evidence>
<evidence type="ECO:0000313" key="18">
    <source>
        <dbReference type="RefSeq" id="XP_028262529.1"/>
    </source>
</evidence>
<evidence type="ECO:0000256" key="2">
    <source>
        <dbReference type="ARBA" id="ARBA00006666"/>
    </source>
</evidence>
<evidence type="ECO:0000256" key="5">
    <source>
        <dbReference type="ARBA" id="ARBA00022692"/>
    </source>
</evidence>
<keyword evidence="11 12" id="KW-0407">Ion channel</keyword>
<evidence type="ECO:0000256" key="1">
    <source>
        <dbReference type="ARBA" id="ARBA00004141"/>
    </source>
</evidence>
<evidence type="ECO:0000256" key="7">
    <source>
        <dbReference type="ARBA" id="ARBA00022958"/>
    </source>
</evidence>
<protein>
    <submittedName>
        <fullName evidence="18">Potassium channel subfamily K member 15-like</fullName>
    </submittedName>
</protein>
<keyword evidence="5 12" id="KW-0812">Transmembrane</keyword>
<dbReference type="PRINTS" id="PR01333">
    <property type="entry name" value="2POREKCHANEL"/>
</dbReference>
<feature type="domain" description="Potassium channel" evidence="16">
    <location>
        <begin position="168"/>
        <end position="243"/>
    </location>
</feature>
<dbReference type="PANTHER" id="PTHR11003:SF18">
    <property type="entry name" value="POTASSIUM CHANNEL SUBFAMILY K MEMBER 15"/>
    <property type="match status" value="1"/>
</dbReference>
<dbReference type="GO" id="GO:0005886">
    <property type="term" value="C:plasma membrane"/>
    <property type="evidence" value="ECO:0007669"/>
    <property type="project" value="TreeGrafter"/>
</dbReference>
<dbReference type="AlphaFoldDB" id="A0A6P7IPI9"/>
<accession>A0A6P7IPI9</accession>
<dbReference type="GeneID" id="114436456"/>
<dbReference type="InterPro" id="IPR013099">
    <property type="entry name" value="K_chnl_dom"/>
</dbReference>
<evidence type="ECO:0000256" key="13">
    <source>
        <dbReference type="SAM" id="Coils"/>
    </source>
</evidence>
<evidence type="ECO:0000256" key="14">
    <source>
        <dbReference type="SAM" id="MobiDB-lite"/>
    </source>
</evidence>